<sequence>MISKSEIEALMMREAKAGSRVLSVFLHVEPAEATNINHAFMVQFKNAIRPIEQSVSAQGDKNLQRELALDSERVQRFINDYEAHARSLAIFCDASDDLFWTRPINVPLRVGARWEETPYVRPLLELFDEYERYGVILTDSERARLFTVFLGEIEEQREAFNELEVRHIKTTGTDHSRSQMNIQRKADEHAKHHLKVVAEMMDDLSRRYEFDRLILAGPIEVTSELTDLLPKHLQTRVVAAIALPIEASASDVLRETLRIEEDVERRREMQTVEDLIAAAHKNAQAVLGLEPTLRALQEGRILRLVYSNALRVDGARCEKCGALFASLREGCDYCGAKLRAVDDLIEEIVARVSDQGARVELVNGEASDRLQAEGGIGAFLRY</sequence>
<organism evidence="1 2">
    <name type="scientific">Pyrinomonas methylaliphatogenes</name>
    <dbReference type="NCBI Taxonomy" id="454194"/>
    <lineage>
        <taxon>Bacteria</taxon>
        <taxon>Pseudomonadati</taxon>
        <taxon>Acidobacteriota</taxon>
        <taxon>Blastocatellia</taxon>
        <taxon>Blastocatellales</taxon>
        <taxon>Pyrinomonadaceae</taxon>
        <taxon>Pyrinomonas</taxon>
    </lineage>
</organism>
<accession>A0A0B6WUH3</accession>
<dbReference type="InterPro" id="IPR042226">
    <property type="entry name" value="eFR1_2_sf"/>
</dbReference>
<dbReference type="GO" id="GO:0003747">
    <property type="term" value="F:translation release factor activity"/>
    <property type="evidence" value="ECO:0007669"/>
    <property type="project" value="InterPro"/>
</dbReference>
<dbReference type="PANTHER" id="PTHR10113">
    <property type="entry name" value="PEPTIDE CHAIN RELEASE FACTOR SUBUNIT 1"/>
    <property type="match status" value="1"/>
</dbReference>
<dbReference type="InterPro" id="IPR029064">
    <property type="entry name" value="Ribosomal_eL30-like_sf"/>
</dbReference>
<dbReference type="InterPro" id="IPR004403">
    <property type="entry name" value="Peptide_chain-rel_eRF1/aRF1"/>
</dbReference>
<dbReference type="EMBL" id="CBXV010000002">
    <property type="protein sequence ID" value="CDM64347.1"/>
    <property type="molecule type" value="Genomic_DNA"/>
</dbReference>
<dbReference type="Proteomes" id="UP000031518">
    <property type="component" value="Unassembled WGS sequence"/>
</dbReference>
<keyword evidence="2" id="KW-1185">Reference proteome</keyword>
<gene>
    <name evidence="1" type="ORF">PYK22_00340</name>
</gene>
<dbReference type="SUPFAM" id="SSF55315">
    <property type="entry name" value="L30e-like"/>
    <property type="match status" value="1"/>
</dbReference>
<evidence type="ECO:0000313" key="1">
    <source>
        <dbReference type="EMBL" id="CDM64347.1"/>
    </source>
</evidence>
<protein>
    <submittedName>
        <fullName evidence="1">Peptide chain release factor 1 (ERF1)</fullName>
    </submittedName>
</protein>
<dbReference type="SUPFAM" id="SSF53137">
    <property type="entry name" value="Translational machinery components"/>
    <property type="match status" value="1"/>
</dbReference>
<dbReference type="InterPro" id="IPR041202">
    <property type="entry name" value="BaeRF_family10"/>
</dbReference>
<reference evidence="1 2" key="1">
    <citation type="submission" date="2013-12" db="EMBL/GenBank/DDBJ databases">
        <authorList>
            <person name="Stott M."/>
        </authorList>
    </citation>
    <scope>NUCLEOTIDE SEQUENCE [LARGE SCALE GENOMIC DNA]</scope>
    <source>
        <strain evidence="1 2">K22</strain>
    </source>
</reference>
<dbReference type="Gene3D" id="3.30.1330.30">
    <property type="match status" value="1"/>
</dbReference>
<dbReference type="STRING" id="454194.PYK22_00340"/>
<evidence type="ECO:0000313" key="2">
    <source>
        <dbReference type="Proteomes" id="UP000031518"/>
    </source>
</evidence>
<proteinExistence type="predicted"/>
<dbReference type="Gene3D" id="3.30.420.60">
    <property type="entry name" value="eRF1 domain 2"/>
    <property type="match status" value="1"/>
</dbReference>
<reference evidence="1 2" key="2">
    <citation type="submission" date="2015-01" db="EMBL/GenBank/DDBJ databases">
        <title>Complete genome sequence of Pyrinomonas methylaliphatogenes type strain K22T.</title>
        <authorList>
            <person name="Lee K.C.Y."/>
            <person name="Power J.F."/>
            <person name="Dunfield P.F."/>
            <person name="Morgan X.C."/>
            <person name="Huttenhower C."/>
            <person name="Stott M.B."/>
        </authorList>
    </citation>
    <scope>NUCLEOTIDE SEQUENCE [LARGE SCALE GENOMIC DNA]</scope>
    <source>
        <strain evidence="1 2">K22</strain>
    </source>
</reference>
<dbReference type="AlphaFoldDB" id="A0A0B6WUH3"/>
<name>A0A0B6WUH3_9BACT</name>
<dbReference type="OrthoDB" id="5241360at2"/>
<dbReference type="RefSeq" id="WP_041973770.1">
    <property type="nucleotide sequence ID" value="NZ_CBXV010000002.1"/>
</dbReference>
<dbReference type="Pfam" id="PF18854">
    <property type="entry name" value="baeRF_family10"/>
    <property type="match status" value="1"/>
</dbReference>